<dbReference type="AlphaFoldDB" id="A0A6M7TBK1"/>
<evidence type="ECO:0000313" key="1">
    <source>
        <dbReference type="EMBL" id="RJT28554.1"/>
    </source>
</evidence>
<evidence type="ECO:0000313" key="2">
    <source>
        <dbReference type="Proteomes" id="UP000275530"/>
    </source>
</evidence>
<reference evidence="1 2" key="1">
    <citation type="submission" date="2018-09" db="EMBL/GenBank/DDBJ databases">
        <title>Mesorhizobium carmichaelinearum sp. nov. isolated from Carmichaelinea spp. root nodules in New Zealand.</title>
        <authorList>
            <person name="De Meyer S.E."/>
        </authorList>
    </citation>
    <scope>NUCLEOTIDE SEQUENCE [LARGE SCALE GENOMIC DNA]</scope>
    <source>
        <strain evidence="1 2">LMG 28313</strain>
    </source>
</reference>
<proteinExistence type="predicted"/>
<keyword evidence="2" id="KW-1185">Reference proteome</keyword>
<dbReference type="Proteomes" id="UP000275530">
    <property type="component" value="Unassembled WGS sequence"/>
</dbReference>
<dbReference type="EMBL" id="QZXA01000020">
    <property type="protein sequence ID" value="RJT28554.1"/>
    <property type="molecule type" value="Genomic_DNA"/>
</dbReference>
<accession>A0A6M7TBK1</accession>
<comment type="caution">
    <text evidence="1">The sequence shown here is derived from an EMBL/GenBank/DDBJ whole genome shotgun (WGS) entry which is preliminary data.</text>
</comment>
<gene>
    <name evidence="1" type="ORF">D3242_31855</name>
</gene>
<sequence length="191" mass="21692">MAASVWSVIVRVAEDPAAVRVIESTFDTRKDSLIMITPELLTARLRSVPEAKLIFDKMAELPLWDAAYIALRNEFLLNMIEFDAGLRNAAFVEDPAVQPKPFIGPRRTILRFDPREMMILRLKAVHPDATDTRLLEAIEAARKLTSQKAWALMMDADFSRAGSAAALQQEWPGFEQKTYELAYHDFRVANR</sequence>
<protein>
    <submittedName>
        <fullName evidence="1">Uncharacterized protein</fullName>
    </submittedName>
</protein>
<name>A0A6M7TBK1_9HYPH</name>
<organism evidence="1 2">
    <name type="scientific">Mesorhizobium jarvisii</name>
    <dbReference type="NCBI Taxonomy" id="1777867"/>
    <lineage>
        <taxon>Bacteria</taxon>
        <taxon>Pseudomonadati</taxon>
        <taxon>Pseudomonadota</taxon>
        <taxon>Alphaproteobacteria</taxon>
        <taxon>Hyphomicrobiales</taxon>
        <taxon>Phyllobacteriaceae</taxon>
        <taxon>Mesorhizobium</taxon>
    </lineage>
</organism>